<accession>A0ABV0PKX9</accession>
<keyword evidence="3" id="KW-1185">Reference proteome</keyword>
<protein>
    <submittedName>
        <fullName evidence="2">Uncharacterized protein</fullName>
    </submittedName>
</protein>
<name>A0ABV0PKX9_9TELE</name>
<evidence type="ECO:0000256" key="1">
    <source>
        <dbReference type="SAM" id="MobiDB-lite"/>
    </source>
</evidence>
<comment type="caution">
    <text evidence="2">The sequence shown here is derived from an EMBL/GenBank/DDBJ whole genome shotgun (WGS) entry which is preliminary data.</text>
</comment>
<dbReference type="Proteomes" id="UP001476798">
    <property type="component" value="Unassembled WGS sequence"/>
</dbReference>
<gene>
    <name evidence="2" type="ORF">GOODEAATRI_004927</name>
</gene>
<evidence type="ECO:0000313" key="2">
    <source>
        <dbReference type="EMBL" id="MEQ2184142.1"/>
    </source>
</evidence>
<sequence length="200" mass="21280">MNSIIVSETYTAPRVPNHVPQTQLASAQTSNFQSLPSPPTPNLRTLLLYSSGSSPIGLSLFLRHAEGWRDVDHRPVSLLSSVARLLCTGVPKTQQGPAKSCSEVGRLGQQARREAGELGELSSRSPRLGASLAEWSSAEQQKSIPRREASRGCPTSPAGLGAQGPTTTTTTPSSYLQLSFYFSPGESAPARARALTLQLP</sequence>
<organism evidence="2 3">
    <name type="scientific">Goodea atripinnis</name>
    <dbReference type="NCBI Taxonomy" id="208336"/>
    <lineage>
        <taxon>Eukaryota</taxon>
        <taxon>Metazoa</taxon>
        <taxon>Chordata</taxon>
        <taxon>Craniata</taxon>
        <taxon>Vertebrata</taxon>
        <taxon>Euteleostomi</taxon>
        <taxon>Actinopterygii</taxon>
        <taxon>Neopterygii</taxon>
        <taxon>Teleostei</taxon>
        <taxon>Neoteleostei</taxon>
        <taxon>Acanthomorphata</taxon>
        <taxon>Ovalentaria</taxon>
        <taxon>Atherinomorphae</taxon>
        <taxon>Cyprinodontiformes</taxon>
        <taxon>Goodeidae</taxon>
        <taxon>Goodea</taxon>
    </lineage>
</organism>
<proteinExistence type="predicted"/>
<reference evidence="2 3" key="1">
    <citation type="submission" date="2021-06" db="EMBL/GenBank/DDBJ databases">
        <authorList>
            <person name="Palmer J.M."/>
        </authorList>
    </citation>
    <scope>NUCLEOTIDE SEQUENCE [LARGE SCALE GENOMIC DNA]</scope>
    <source>
        <strain evidence="2 3">GA_2019</strain>
        <tissue evidence="2">Muscle</tissue>
    </source>
</reference>
<evidence type="ECO:0000313" key="3">
    <source>
        <dbReference type="Proteomes" id="UP001476798"/>
    </source>
</evidence>
<dbReference type="EMBL" id="JAHRIO010080179">
    <property type="protein sequence ID" value="MEQ2184142.1"/>
    <property type="molecule type" value="Genomic_DNA"/>
</dbReference>
<feature type="region of interest" description="Disordered" evidence="1">
    <location>
        <begin position="94"/>
        <end position="171"/>
    </location>
</feature>